<sequence length="187" mass="20678">MARRQPSPEQHKPWWPKSTICGIPRRKAAATAAGDGGRPMAADGGSGKNGGCLALNMHHLKKICELLRSLKYRKMNISQLPKQMNNLLHLETLDIRQTKVQGDAMKDIFLNELKHLLAGDIIVDAAGDNEAIALSTVVMPPKISKNTKILRHVQIKDGPEAQLQLSHVASLERLRKLGVLGPRLQRR</sequence>
<keyword evidence="2" id="KW-1185">Reference proteome</keyword>
<evidence type="ECO:0000313" key="2">
    <source>
        <dbReference type="Proteomes" id="UP000008022"/>
    </source>
</evidence>
<dbReference type="HOGENOM" id="CLU_1449874_0_0_1"/>
<dbReference type="Gramene" id="ORUFI11G23310.1">
    <property type="protein sequence ID" value="ORUFI11G23310.1"/>
    <property type="gene ID" value="ORUFI11G23310"/>
</dbReference>
<reference evidence="2" key="1">
    <citation type="submission" date="2013-06" db="EMBL/GenBank/DDBJ databases">
        <authorList>
            <person name="Zhao Q."/>
        </authorList>
    </citation>
    <scope>NUCLEOTIDE SEQUENCE</scope>
    <source>
        <strain evidence="2">cv. W1943</strain>
    </source>
</reference>
<dbReference type="SUPFAM" id="SSF52047">
    <property type="entry name" value="RNI-like"/>
    <property type="match status" value="1"/>
</dbReference>
<reference evidence="1" key="2">
    <citation type="submission" date="2015-06" db="UniProtKB">
        <authorList>
            <consortium name="EnsemblPlants"/>
        </authorList>
    </citation>
    <scope>IDENTIFICATION</scope>
</reference>
<protein>
    <submittedName>
        <fullName evidence="1">Uncharacterized protein</fullName>
    </submittedName>
</protein>
<accession>A0A0E0RBL0</accession>
<dbReference type="EnsemblPlants" id="ORUFI11G23310.1">
    <property type="protein sequence ID" value="ORUFI11G23310.1"/>
    <property type="gene ID" value="ORUFI11G23310"/>
</dbReference>
<dbReference type="Gene3D" id="3.80.10.10">
    <property type="entry name" value="Ribonuclease Inhibitor"/>
    <property type="match status" value="1"/>
</dbReference>
<dbReference type="InterPro" id="IPR032675">
    <property type="entry name" value="LRR_dom_sf"/>
</dbReference>
<dbReference type="STRING" id="4529.A0A0E0RBL0"/>
<organism evidence="1 2">
    <name type="scientific">Oryza rufipogon</name>
    <name type="common">Brownbeard rice</name>
    <name type="synonym">Asian wild rice</name>
    <dbReference type="NCBI Taxonomy" id="4529"/>
    <lineage>
        <taxon>Eukaryota</taxon>
        <taxon>Viridiplantae</taxon>
        <taxon>Streptophyta</taxon>
        <taxon>Embryophyta</taxon>
        <taxon>Tracheophyta</taxon>
        <taxon>Spermatophyta</taxon>
        <taxon>Magnoliopsida</taxon>
        <taxon>Liliopsida</taxon>
        <taxon>Poales</taxon>
        <taxon>Poaceae</taxon>
        <taxon>BOP clade</taxon>
        <taxon>Oryzoideae</taxon>
        <taxon>Oryzeae</taxon>
        <taxon>Oryzinae</taxon>
        <taxon>Oryza</taxon>
    </lineage>
</organism>
<proteinExistence type="predicted"/>
<dbReference type="Proteomes" id="UP000008022">
    <property type="component" value="Unassembled WGS sequence"/>
</dbReference>
<evidence type="ECO:0000313" key="1">
    <source>
        <dbReference type="EnsemblPlants" id="ORUFI11G23310.1"/>
    </source>
</evidence>
<name>A0A0E0RBL0_ORYRU</name>
<dbReference type="AlphaFoldDB" id="A0A0E0RBL0"/>